<evidence type="ECO:0000259" key="3">
    <source>
        <dbReference type="Pfam" id="PF09699"/>
    </source>
</evidence>
<gene>
    <name evidence="4" type="ORF">GSUB_13410</name>
</gene>
<dbReference type="HOGENOM" id="CLU_701626_0_0_7"/>
<feature type="chain" id="PRO_5002101919" description="Doubled CXXCH motif domain-containing protein" evidence="2">
    <location>
        <begin position="27"/>
        <end position="393"/>
    </location>
</feature>
<dbReference type="OrthoDB" id="9783375at2"/>
<dbReference type="InterPro" id="IPR036280">
    <property type="entry name" value="Multihaem_cyt_sf"/>
</dbReference>
<evidence type="ECO:0000256" key="2">
    <source>
        <dbReference type="SAM" id="SignalP"/>
    </source>
</evidence>
<proteinExistence type="predicted"/>
<dbReference type="KEGG" id="gsb:GSUB_13410"/>
<dbReference type="SUPFAM" id="SSF48695">
    <property type="entry name" value="Multiheme cytochromes"/>
    <property type="match status" value="2"/>
</dbReference>
<dbReference type="Gene3D" id="3.90.10.10">
    <property type="entry name" value="Cytochrome C3"/>
    <property type="match status" value="2"/>
</dbReference>
<protein>
    <recommendedName>
        <fullName evidence="3">Doubled CXXCH motif domain-containing protein</fullName>
    </recommendedName>
</protein>
<keyword evidence="5" id="KW-1185">Reference proteome</keyword>
<dbReference type="Proteomes" id="UP000035036">
    <property type="component" value="Chromosome"/>
</dbReference>
<reference evidence="4 5" key="1">
    <citation type="journal article" date="2015" name="Genome Announc.">
        <title>Genomes of Geoalkalibacter ferrihydriticus Z-0531T and Geoalkalibacter subterraneus Red1T, Two Haloalkaliphilic Metal-Reducing Deltaproteobacteria.</title>
        <authorList>
            <person name="Badalamenti J.P."/>
            <person name="Krajmalnik-Brown R."/>
            <person name="Torres C.I."/>
            <person name="Bond D.R."/>
        </authorList>
    </citation>
    <scope>NUCLEOTIDE SEQUENCE [LARGE SCALE GENOMIC DNA]</scope>
    <source>
        <strain evidence="4 5">Red1</strain>
    </source>
</reference>
<dbReference type="PANTHER" id="PTHR35038:SF6">
    <property type="entry name" value="SURFACE LOCALIZED DECAHEME CYTOCHROME C LIPOPROTEIN"/>
    <property type="match status" value="1"/>
</dbReference>
<sequence>MKNIRFSIHTGLFVLLLVVVSTPAVAQNCFNCHDRSAFTDKFVHSPVREGDCSLCHNPHVARHEGLLHQAEAQLCQQCHQDQQRQMAENAYLHPPVRQGRCSQCHDPHAAPNAALLPQQGSALCFSCHDEMQRDFKFSHQPFRQGQCSTCHASHGAEDTRLLKKDGTQLCLDCHRTGSAWSRKHLGRKAAEMDCLSCHHPHGSDSRLMQRAVQHEPFSQKQCSNCHDRDTQSSDVCLGCHQDTLPSFNHIHSHLGIAGAGNACTTCHNPHTGDRQGLLPANVGNVCRDCHSATFDTRDRMLHKHPGWNNCTDCHDLHGADNPGMLKNEGNACADCHKRHAAFSHPMGDKAPDPRDGRPMTCETCHDANTGTMYQHFLRGSGERGLCIQCHQDY</sequence>
<dbReference type="RefSeq" id="WP_040201243.1">
    <property type="nucleotide sequence ID" value="NZ_CP010311.1"/>
</dbReference>
<dbReference type="EMBL" id="CP010311">
    <property type="protein sequence ID" value="AJF07357.1"/>
    <property type="molecule type" value="Genomic_DNA"/>
</dbReference>
<dbReference type="Gene3D" id="1.10.1130.10">
    <property type="entry name" value="Flavocytochrome C3, Chain A"/>
    <property type="match status" value="2"/>
</dbReference>
<dbReference type="STRING" id="483547.GSUB_13410"/>
<dbReference type="AlphaFoldDB" id="A0A0B5FGQ4"/>
<evidence type="ECO:0000313" key="5">
    <source>
        <dbReference type="Proteomes" id="UP000035036"/>
    </source>
</evidence>
<dbReference type="InterPro" id="IPR051829">
    <property type="entry name" value="Multiheme_Cytochr_ET"/>
</dbReference>
<feature type="domain" description="Doubled CXXCH motif" evidence="3">
    <location>
        <begin position="44"/>
        <end position="83"/>
    </location>
</feature>
<feature type="domain" description="Doubled CXXCH motif" evidence="3">
    <location>
        <begin position="308"/>
        <end position="340"/>
    </location>
</feature>
<dbReference type="GO" id="GO:0016491">
    <property type="term" value="F:oxidoreductase activity"/>
    <property type="evidence" value="ECO:0007669"/>
    <property type="project" value="TreeGrafter"/>
</dbReference>
<organism evidence="4 5">
    <name type="scientific">Geoalkalibacter subterraneus</name>
    <dbReference type="NCBI Taxonomy" id="483547"/>
    <lineage>
        <taxon>Bacteria</taxon>
        <taxon>Pseudomonadati</taxon>
        <taxon>Thermodesulfobacteriota</taxon>
        <taxon>Desulfuromonadia</taxon>
        <taxon>Desulfuromonadales</taxon>
        <taxon>Geoalkalibacteraceae</taxon>
        <taxon>Geoalkalibacter</taxon>
    </lineage>
</organism>
<feature type="domain" description="Doubled CXXCH motif" evidence="3">
    <location>
        <begin position="190"/>
        <end position="209"/>
    </location>
</feature>
<feature type="domain" description="Doubled CXXCH motif" evidence="3">
    <location>
        <begin position="93"/>
        <end position="132"/>
    </location>
</feature>
<evidence type="ECO:0000313" key="4">
    <source>
        <dbReference type="EMBL" id="AJF07357.1"/>
    </source>
</evidence>
<dbReference type="InterPro" id="IPR010177">
    <property type="entry name" value="Paired_CXXCH_1"/>
</dbReference>
<accession>A0A0B5FGQ4</accession>
<dbReference type="NCBIfam" id="TIGR01905">
    <property type="entry name" value="paired_CXXCH_1"/>
    <property type="match status" value="4"/>
</dbReference>
<evidence type="ECO:0000256" key="1">
    <source>
        <dbReference type="ARBA" id="ARBA00022729"/>
    </source>
</evidence>
<dbReference type="Pfam" id="PF09699">
    <property type="entry name" value="Paired_CXXCH_1"/>
    <property type="match status" value="6"/>
</dbReference>
<feature type="domain" description="Doubled CXXCH motif" evidence="3">
    <location>
        <begin position="139"/>
        <end position="176"/>
    </location>
</feature>
<name>A0A0B5FGQ4_9BACT</name>
<dbReference type="PANTHER" id="PTHR35038">
    <property type="entry name" value="DISSIMILATORY SULFITE REDUCTASE SIRA"/>
    <property type="match status" value="1"/>
</dbReference>
<feature type="signal peptide" evidence="2">
    <location>
        <begin position="1"/>
        <end position="26"/>
    </location>
</feature>
<keyword evidence="1 2" id="KW-0732">Signal</keyword>
<feature type="domain" description="Doubled CXXCH motif" evidence="3">
    <location>
        <begin position="260"/>
        <end position="292"/>
    </location>
</feature>